<dbReference type="EMBL" id="JAYKXP010000157">
    <property type="protein sequence ID" value="KAK7021960.1"/>
    <property type="molecule type" value="Genomic_DNA"/>
</dbReference>
<organism evidence="2 3">
    <name type="scientific">Paramarasmius palmivorus</name>
    <dbReference type="NCBI Taxonomy" id="297713"/>
    <lineage>
        <taxon>Eukaryota</taxon>
        <taxon>Fungi</taxon>
        <taxon>Dikarya</taxon>
        <taxon>Basidiomycota</taxon>
        <taxon>Agaricomycotina</taxon>
        <taxon>Agaricomycetes</taxon>
        <taxon>Agaricomycetidae</taxon>
        <taxon>Agaricales</taxon>
        <taxon>Marasmiineae</taxon>
        <taxon>Marasmiaceae</taxon>
        <taxon>Paramarasmius</taxon>
    </lineage>
</organism>
<sequence>MGPGARHDMLDDHWGFWNWQKLVGLGQPGVLLFNRLQLAIEWRDKNEELHQAYSLNQTSHIDEWKKMVEEFDKDRMKPNPYELPESDITLQQVRRELAEEELQAFPSTLAPKKAAELLSKGPSSFIILALEVEEQQRQLQQDVALKSKGSRMKQTSEIVDKCLRLHKLLARFKLQQSHFMPIMQQLLACSSSNLADIELCLRNAQCSESLDNIRNLLLIKSRLLTYKEGQVRHQEQLQQMSQLLGQNEYKICLHVARYQTAWAAYERLQNGIVPWRKLNESDIRCMGDPEDRAVKNPRKKLGKKSHATGKVQAQQEVAQSSDDEGNMGDNSHRDLSKKQWDQKRDRMVKKTGEGFQEISWIWQAADQKGYASDEALYNEWAKSYARLRCWQEEVMLVEEEMR</sequence>
<dbReference type="Proteomes" id="UP001383192">
    <property type="component" value="Unassembled WGS sequence"/>
</dbReference>
<evidence type="ECO:0000256" key="1">
    <source>
        <dbReference type="SAM" id="MobiDB-lite"/>
    </source>
</evidence>
<reference evidence="2 3" key="1">
    <citation type="submission" date="2024-01" db="EMBL/GenBank/DDBJ databases">
        <title>A draft genome for a cacao thread blight-causing isolate of Paramarasmius palmivorus.</title>
        <authorList>
            <person name="Baruah I.K."/>
            <person name="Bukari Y."/>
            <person name="Amoako-Attah I."/>
            <person name="Meinhardt L.W."/>
            <person name="Bailey B.A."/>
            <person name="Cohen S.P."/>
        </authorList>
    </citation>
    <scope>NUCLEOTIDE SEQUENCE [LARGE SCALE GENOMIC DNA]</scope>
    <source>
        <strain evidence="2 3">GH-12</strain>
    </source>
</reference>
<gene>
    <name evidence="2" type="ORF">VNI00_017139</name>
</gene>
<dbReference type="AlphaFoldDB" id="A0AAW0B6Z5"/>
<evidence type="ECO:0000313" key="3">
    <source>
        <dbReference type="Proteomes" id="UP001383192"/>
    </source>
</evidence>
<accession>A0AAW0B6Z5</accession>
<feature type="compositionally biased region" description="Polar residues" evidence="1">
    <location>
        <begin position="311"/>
        <end position="320"/>
    </location>
</feature>
<evidence type="ECO:0000313" key="2">
    <source>
        <dbReference type="EMBL" id="KAK7021960.1"/>
    </source>
</evidence>
<protein>
    <submittedName>
        <fullName evidence="2">Uncharacterized protein</fullName>
    </submittedName>
</protein>
<feature type="region of interest" description="Disordered" evidence="1">
    <location>
        <begin position="286"/>
        <end position="344"/>
    </location>
</feature>
<keyword evidence="3" id="KW-1185">Reference proteome</keyword>
<feature type="compositionally biased region" description="Basic residues" evidence="1">
    <location>
        <begin position="295"/>
        <end position="307"/>
    </location>
</feature>
<feature type="compositionally biased region" description="Basic and acidic residues" evidence="1">
    <location>
        <begin position="330"/>
        <end position="344"/>
    </location>
</feature>
<name>A0AAW0B6Z5_9AGAR</name>
<comment type="caution">
    <text evidence="2">The sequence shown here is derived from an EMBL/GenBank/DDBJ whole genome shotgun (WGS) entry which is preliminary data.</text>
</comment>
<proteinExistence type="predicted"/>